<dbReference type="AlphaFoldDB" id="A0AAN8ERE9"/>
<comment type="caution">
    <text evidence="3">The sequence shown here is derived from an EMBL/GenBank/DDBJ whole genome shotgun (WGS) entry which is preliminary data.</text>
</comment>
<dbReference type="Gene3D" id="1.10.4100.10">
    <property type="entry name" value="2-methylcitrate dehydratase PrpD"/>
    <property type="match status" value="1"/>
</dbReference>
<dbReference type="InterPro" id="IPR036148">
    <property type="entry name" value="MmgE/PrpD_sf"/>
</dbReference>
<proteinExistence type="inferred from homology"/>
<feature type="domain" description="MmgE/PrpD N-terminal" evidence="2">
    <location>
        <begin position="14"/>
        <end position="257"/>
    </location>
</feature>
<evidence type="ECO:0000313" key="3">
    <source>
        <dbReference type="EMBL" id="KAK5954420.1"/>
    </source>
</evidence>
<dbReference type="GO" id="GO:0016829">
    <property type="term" value="F:lyase activity"/>
    <property type="evidence" value="ECO:0007669"/>
    <property type="project" value="InterPro"/>
</dbReference>
<organism evidence="3 4">
    <name type="scientific">Knufia fluminis</name>
    <dbReference type="NCBI Taxonomy" id="191047"/>
    <lineage>
        <taxon>Eukaryota</taxon>
        <taxon>Fungi</taxon>
        <taxon>Dikarya</taxon>
        <taxon>Ascomycota</taxon>
        <taxon>Pezizomycotina</taxon>
        <taxon>Eurotiomycetes</taxon>
        <taxon>Chaetothyriomycetidae</taxon>
        <taxon>Chaetothyriales</taxon>
        <taxon>Trichomeriaceae</taxon>
        <taxon>Knufia</taxon>
    </lineage>
</organism>
<evidence type="ECO:0000256" key="1">
    <source>
        <dbReference type="ARBA" id="ARBA00006174"/>
    </source>
</evidence>
<protein>
    <recommendedName>
        <fullName evidence="2">MmgE/PrpD N-terminal domain-containing protein</fullName>
    </recommendedName>
</protein>
<dbReference type="PANTHER" id="PTHR16943:SF8">
    <property type="entry name" value="2-METHYLCITRATE DEHYDRATASE"/>
    <property type="match status" value="1"/>
</dbReference>
<dbReference type="InterPro" id="IPR042183">
    <property type="entry name" value="MmgE/PrpD_sf_1"/>
</dbReference>
<dbReference type="InterPro" id="IPR005656">
    <property type="entry name" value="MmgE_PrpD"/>
</dbReference>
<keyword evidence="4" id="KW-1185">Reference proteome</keyword>
<dbReference type="InterPro" id="IPR045336">
    <property type="entry name" value="MmgE_PrpD_N"/>
</dbReference>
<dbReference type="EMBL" id="JAKLMC020000008">
    <property type="protein sequence ID" value="KAK5954420.1"/>
    <property type="molecule type" value="Genomic_DNA"/>
</dbReference>
<dbReference type="SUPFAM" id="SSF103378">
    <property type="entry name" value="2-methylcitrate dehydratase PrpD"/>
    <property type="match status" value="1"/>
</dbReference>
<sequence length="470" mass="49587">MLNSTITSVNYTAEMANFAANSTFESLPSSFVAILSIFMLDIFAVMLTGTVQPVYQSALEAVKFSHGSSGGNVTYKTLDGANTSLSGQMYTMGLATGDFEFDHVIEGSHASSSVFPALLCVAAAYHKSGKDLLSAMAIGYEYATRIGYAVGGEDAEEETGFHAMINGAPATAAAVGNLMGWDADLIASAMGLAASSSSGLYAWINTESMTRRTHPANQGQLGAEAALLAKAGVVGPPNIMENGYGYLNAFSVDPQPNLLIDGLGEKWESAEQTLKALPVHARGLGFAYAVDLYRQDHSWSASDISNITIYAGPPVLDPRNWILEPQSLSTAQYSIPFGIVASLVADLRNPLNMNDALVFNQTARDLTANIKGVSITDDPTYFLGYMTVNIGNELVNITVDGYPGLPGSDGYQQAAEDKYSAVLKALDLGEKGGKVKNVVANLIDCDDVSVLLDDLIELGTAGTANYLAKA</sequence>
<reference evidence="3 4" key="1">
    <citation type="submission" date="2022-12" db="EMBL/GenBank/DDBJ databases">
        <title>Genomic features and morphological characterization of a novel Knufia sp. strain isolated from spacecraft assembly facility.</title>
        <authorList>
            <person name="Teixeira M."/>
            <person name="Chander A.M."/>
            <person name="Stajich J.E."/>
            <person name="Venkateswaran K."/>
        </authorList>
    </citation>
    <scope>NUCLEOTIDE SEQUENCE [LARGE SCALE GENOMIC DNA]</scope>
    <source>
        <strain evidence="3 4">FJI-L2-BK-P2</strain>
    </source>
</reference>
<dbReference type="PANTHER" id="PTHR16943">
    <property type="entry name" value="2-METHYLCITRATE DEHYDRATASE-RELATED"/>
    <property type="match status" value="1"/>
</dbReference>
<dbReference type="Pfam" id="PF03972">
    <property type="entry name" value="MmgE_PrpD_N"/>
    <property type="match status" value="1"/>
</dbReference>
<name>A0AAN8ERE9_9EURO</name>
<evidence type="ECO:0000259" key="2">
    <source>
        <dbReference type="Pfam" id="PF03972"/>
    </source>
</evidence>
<evidence type="ECO:0000313" key="4">
    <source>
        <dbReference type="Proteomes" id="UP001316803"/>
    </source>
</evidence>
<dbReference type="Proteomes" id="UP001316803">
    <property type="component" value="Unassembled WGS sequence"/>
</dbReference>
<comment type="similarity">
    <text evidence="1">Belongs to the PrpD family.</text>
</comment>
<gene>
    <name evidence="3" type="ORF">OHC33_004142</name>
</gene>
<accession>A0AAN8ERE9</accession>